<organism evidence="3 4">
    <name type="scientific">Jaapia argillacea MUCL 33604</name>
    <dbReference type="NCBI Taxonomy" id="933084"/>
    <lineage>
        <taxon>Eukaryota</taxon>
        <taxon>Fungi</taxon>
        <taxon>Dikarya</taxon>
        <taxon>Basidiomycota</taxon>
        <taxon>Agaricomycotina</taxon>
        <taxon>Agaricomycetes</taxon>
        <taxon>Agaricomycetidae</taxon>
        <taxon>Jaapiales</taxon>
        <taxon>Jaapiaceae</taxon>
        <taxon>Jaapia</taxon>
    </lineage>
</organism>
<dbReference type="HOGENOM" id="CLU_115942_0_0_1"/>
<sequence length="205" mass="22198">MSTTTTIIAAHSTSGVQPLLGPTPTAGNQPPPIVHILSLLSASFSLIFRVFSYFTYTLLSLLHFSFLSPVSFLFKPLLYILSPLTTLIAIIGDTFVFIPYEIIVGVAGWVYPLYVFVGVACLVGAVVGFGGRVVGGGLVSGFLEATRRAPKRLPRIQSESQVRGTSLEGERGEGVKMEKEEQAEGGGRQMWRRPMPVGKGKKRVR</sequence>
<dbReference type="EMBL" id="KL197736">
    <property type="protein sequence ID" value="KDQ52941.1"/>
    <property type="molecule type" value="Genomic_DNA"/>
</dbReference>
<dbReference type="InParanoid" id="A0A067PRJ8"/>
<keyword evidence="2" id="KW-0472">Membrane</keyword>
<accession>A0A067PRJ8</accession>
<feature type="compositionally biased region" description="Basic and acidic residues" evidence="1">
    <location>
        <begin position="168"/>
        <end position="182"/>
    </location>
</feature>
<feature type="transmembrane region" description="Helical" evidence="2">
    <location>
        <begin position="33"/>
        <end position="56"/>
    </location>
</feature>
<evidence type="ECO:0000256" key="1">
    <source>
        <dbReference type="SAM" id="MobiDB-lite"/>
    </source>
</evidence>
<reference evidence="4" key="1">
    <citation type="journal article" date="2014" name="Proc. Natl. Acad. Sci. U.S.A.">
        <title>Extensive sampling of basidiomycete genomes demonstrates inadequacy of the white-rot/brown-rot paradigm for wood decay fungi.</title>
        <authorList>
            <person name="Riley R."/>
            <person name="Salamov A.A."/>
            <person name="Brown D.W."/>
            <person name="Nagy L.G."/>
            <person name="Floudas D."/>
            <person name="Held B.W."/>
            <person name="Levasseur A."/>
            <person name="Lombard V."/>
            <person name="Morin E."/>
            <person name="Otillar R."/>
            <person name="Lindquist E.A."/>
            <person name="Sun H."/>
            <person name="LaButti K.M."/>
            <person name="Schmutz J."/>
            <person name="Jabbour D."/>
            <person name="Luo H."/>
            <person name="Baker S.E."/>
            <person name="Pisabarro A.G."/>
            <person name="Walton J.D."/>
            <person name="Blanchette R.A."/>
            <person name="Henrissat B."/>
            <person name="Martin F."/>
            <person name="Cullen D."/>
            <person name="Hibbett D.S."/>
            <person name="Grigoriev I.V."/>
        </authorList>
    </citation>
    <scope>NUCLEOTIDE SEQUENCE [LARGE SCALE GENOMIC DNA]</scope>
    <source>
        <strain evidence="4">MUCL 33604</strain>
    </source>
</reference>
<feature type="region of interest" description="Disordered" evidence="1">
    <location>
        <begin position="157"/>
        <end position="205"/>
    </location>
</feature>
<dbReference type="AlphaFoldDB" id="A0A067PRJ8"/>
<protein>
    <submittedName>
        <fullName evidence="3">Uncharacterized protein</fullName>
    </submittedName>
</protein>
<keyword evidence="2" id="KW-0812">Transmembrane</keyword>
<feature type="transmembrane region" description="Helical" evidence="2">
    <location>
        <begin position="77"/>
        <end position="98"/>
    </location>
</feature>
<dbReference type="Proteomes" id="UP000027265">
    <property type="component" value="Unassembled WGS sequence"/>
</dbReference>
<keyword evidence="4" id="KW-1185">Reference proteome</keyword>
<evidence type="ECO:0000256" key="2">
    <source>
        <dbReference type="SAM" id="Phobius"/>
    </source>
</evidence>
<keyword evidence="2" id="KW-1133">Transmembrane helix</keyword>
<evidence type="ECO:0000313" key="3">
    <source>
        <dbReference type="EMBL" id="KDQ52941.1"/>
    </source>
</evidence>
<feature type="transmembrane region" description="Helical" evidence="2">
    <location>
        <begin position="110"/>
        <end position="143"/>
    </location>
</feature>
<proteinExistence type="predicted"/>
<evidence type="ECO:0000313" key="4">
    <source>
        <dbReference type="Proteomes" id="UP000027265"/>
    </source>
</evidence>
<gene>
    <name evidence="3" type="ORF">JAAARDRAFT_39658</name>
</gene>
<name>A0A067PRJ8_9AGAM</name>